<dbReference type="Pfam" id="PF04199">
    <property type="entry name" value="Cyclase"/>
    <property type="match status" value="1"/>
</dbReference>
<dbReference type="Gene3D" id="3.50.30.50">
    <property type="entry name" value="Putative cyclase"/>
    <property type="match status" value="1"/>
</dbReference>
<dbReference type="AlphaFoldDB" id="A0A8B5Y378"/>
<dbReference type="GO" id="GO:0004061">
    <property type="term" value="F:arylformamidase activity"/>
    <property type="evidence" value="ECO:0007669"/>
    <property type="project" value="InterPro"/>
</dbReference>
<dbReference type="Proteomes" id="UP000317770">
    <property type="component" value="Unassembled WGS sequence"/>
</dbReference>
<dbReference type="InterPro" id="IPR007325">
    <property type="entry name" value="KFase/CYL"/>
</dbReference>
<dbReference type="GeneID" id="88621520"/>
<comment type="caution">
    <text evidence="1">The sequence shown here is derived from an EMBL/GenBank/DDBJ whole genome shotgun (WGS) entry which is preliminary data.</text>
</comment>
<dbReference type="GO" id="GO:0019441">
    <property type="term" value="P:L-tryptophan catabolic process to kynurenine"/>
    <property type="evidence" value="ECO:0007669"/>
    <property type="project" value="InterPro"/>
</dbReference>
<organism evidence="1 2">
    <name type="scientific">Peribacillus simplex</name>
    <dbReference type="NCBI Taxonomy" id="1478"/>
    <lineage>
        <taxon>Bacteria</taxon>
        <taxon>Bacillati</taxon>
        <taxon>Bacillota</taxon>
        <taxon>Bacilli</taxon>
        <taxon>Bacillales</taxon>
        <taxon>Bacillaceae</taxon>
        <taxon>Peribacillus</taxon>
    </lineage>
</organism>
<proteinExistence type="predicted"/>
<gene>
    <name evidence="1" type="ORF">FQP34_06940</name>
</gene>
<dbReference type="RefSeq" id="WP_144477883.1">
    <property type="nucleotide sequence ID" value="NZ_CABIYS010000001.1"/>
</dbReference>
<protein>
    <submittedName>
        <fullName evidence="1">Cyclase family protein</fullName>
    </submittedName>
</protein>
<reference evidence="1 2" key="1">
    <citation type="submission" date="2019-07" db="EMBL/GenBank/DDBJ databases">
        <title>Genome assembly of Bacillus simplex strain GGC-P6A.</title>
        <authorList>
            <person name="Jennings M.E."/>
            <person name="Barton H.A."/>
        </authorList>
    </citation>
    <scope>NUCLEOTIDE SEQUENCE [LARGE SCALE GENOMIC DNA]</scope>
    <source>
        <strain evidence="1 2">GGC-P6A</strain>
    </source>
</reference>
<accession>A0A8B5Y378</accession>
<sequence length="48" mass="5349">MAEGVICQCREIRMSTHLGTYIDAPYHFDGNGKKSSNLILINKLALLL</sequence>
<dbReference type="InterPro" id="IPR037175">
    <property type="entry name" value="KFase_sf"/>
</dbReference>
<dbReference type="EMBL" id="VNKI01000002">
    <property type="protein sequence ID" value="TVX83288.1"/>
    <property type="molecule type" value="Genomic_DNA"/>
</dbReference>
<name>A0A8B5Y378_9BACI</name>
<dbReference type="SUPFAM" id="SSF102198">
    <property type="entry name" value="Putative cyclase"/>
    <property type="match status" value="1"/>
</dbReference>
<evidence type="ECO:0000313" key="1">
    <source>
        <dbReference type="EMBL" id="TVX83288.1"/>
    </source>
</evidence>
<evidence type="ECO:0000313" key="2">
    <source>
        <dbReference type="Proteomes" id="UP000317770"/>
    </source>
</evidence>